<name>A0AAV2P4W4_9HYME</name>
<gene>
    <name evidence="1" type="ORF">LPLAT_LOCUS12577</name>
</gene>
<evidence type="ECO:0000313" key="2">
    <source>
        <dbReference type="Proteomes" id="UP001497644"/>
    </source>
</evidence>
<protein>
    <submittedName>
        <fullName evidence="1">Uncharacterized protein</fullName>
    </submittedName>
</protein>
<evidence type="ECO:0000313" key="1">
    <source>
        <dbReference type="EMBL" id="CAL1687352.1"/>
    </source>
</evidence>
<accession>A0AAV2P4W4</accession>
<sequence length="101" mass="11520">MSMTLKILAVNLTKLFYRDKIYKTYSLNENGDPFRALVGERSFHYSDQFAILEFEAVYFFSTSSSLTTFVATDGLEATFCLLSKDGFKIRPPESHANRDAL</sequence>
<dbReference type="AlphaFoldDB" id="A0AAV2P4W4"/>
<organism evidence="1 2">
    <name type="scientific">Lasius platythorax</name>
    <dbReference type="NCBI Taxonomy" id="488582"/>
    <lineage>
        <taxon>Eukaryota</taxon>
        <taxon>Metazoa</taxon>
        <taxon>Ecdysozoa</taxon>
        <taxon>Arthropoda</taxon>
        <taxon>Hexapoda</taxon>
        <taxon>Insecta</taxon>
        <taxon>Pterygota</taxon>
        <taxon>Neoptera</taxon>
        <taxon>Endopterygota</taxon>
        <taxon>Hymenoptera</taxon>
        <taxon>Apocrita</taxon>
        <taxon>Aculeata</taxon>
        <taxon>Formicoidea</taxon>
        <taxon>Formicidae</taxon>
        <taxon>Formicinae</taxon>
        <taxon>Lasius</taxon>
        <taxon>Lasius</taxon>
    </lineage>
</organism>
<reference evidence="1" key="1">
    <citation type="submission" date="2024-04" db="EMBL/GenBank/DDBJ databases">
        <authorList>
            <consortium name="Molecular Ecology Group"/>
        </authorList>
    </citation>
    <scope>NUCLEOTIDE SEQUENCE</scope>
</reference>
<proteinExistence type="predicted"/>
<dbReference type="Proteomes" id="UP001497644">
    <property type="component" value="Chromosome 7"/>
</dbReference>
<keyword evidence="2" id="KW-1185">Reference proteome</keyword>
<dbReference type="EMBL" id="OZ034830">
    <property type="protein sequence ID" value="CAL1687352.1"/>
    <property type="molecule type" value="Genomic_DNA"/>
</dbReference>